<evidence type="ECO:0000313" key="2">
    <source>
        <dbReference type="EMBL" id="KAK5623924.1"/>
    </source>
</evidence>
<evidence type="ECO:0000313" key="3">
    <source>
        <dbReference type="Proteomes" id="UP001311232"/>
    </source>
</evidence>
<protein>
    <submittedName>
        <fullName evidence="2">Uncharacterized protein</fullName>
    </submittedName>
</protein>
<keyword evidence="3" id="KW-1185">Reference proteome</keyword>
<sequence length="146" mass="15626">MDPASPHTRGDSNSEARLCGCGHKISSKDPHQVCSTCLGLKHARLAVHAPGSCADCSRFTMKSLRRRLARQASLSGRDPYLPSSGLPPNSERGEKVHAGPGATASWGSQADLATALSPLEDVLELDYEDEDEVIVELLVSEDDDED</sequence>
<dbReference type="Proteomes" id="UP001311232">
    <property type="component" value="Unassembled WGS sequence"/>
</dbReference>
<accession>A0AAV9SRA4</accession>
<reference evidence="2 3" key="1">
    <citation type="submission" date="2021-06" db="EMBL/GenBank/DDBJ databases">
        <authorList>
            <person name="Palmer J.M."/>
        </authorList>
    </citation>
    <scope>NUCLEOTIDE SEQUENCE [LARGE SCALE GENOMIC DNA]</scope>
    <source>
        <strain evidence="2 3">MEX-2019</strain>
        <tissue evidence="2">Muscle</tissue>
    </source>
</reference>
<dbReference type="AlphaFoldDB" id="A0AAV9SRA4"/>
<name>A0AAV9SRA4_9TELE</name>
<comment type="caution">
    <text evidence="2">The sequence shown here is derived from an EMBL/GenBank/DDBJ whole genome shotgun (WGS) entry which is preliminary data.</text>
</comment>
<evidence type="ECO:0000256" key="1">
    <source>
        <dbReference type="SAM" id="MobiDB-lite"/>
    </source>
</evidence>
<organism evidence="2 3">
    <name type="scientific">Crenichthys baileyi</name>
    <name type="common">White River springfish</name>
    <dbReference type="NCBI Taxonomy" id="28760"/>
    <lineage>
        <taxon>Eukaryota</taxon>
        <taxon>Metazoa</taxon>
        <taxon>Chordata</taxon>
        <taxon>Craniata</taxon>
        <taxon>Vertebrata</taxon>
        <taxon>Euteleostomi</taxon>
        <taxon>Actinopterygii</taxon>
        <taxon>Neopterygii</taxon>
        <taxon>Teleostei</taxon>
        <taxon>Neoteleostei</taxon>
        <taxon>Acanthomorphata</taxon>
        <taxon>Ovalentaria</taxon>
        <taxon>Atherinomorphae</taxon>
        <taxon>Cyprinodontiformes</taxon>
        <taxon>Goodeidae</taxon>
        <taxon>Crenichthys</taxon>
    </lineage>
</organism>
<dbReference type="EMBL" id="JAHHUM010000009">
    <property type="protein sequence ID" value="KAK5623924.1"/>
    <property type="molecule type" value="Genomic_DNA"/>
</dbReference>
<gene>
    <name evidence="2" type="ORF">CRENBAI_025414</name>
</gene>
<proteinExistence type="predicted"/>
<feature type="region of interest" description="Disordered" evidence="1">
    <location>
        <begin position="68"/>
        <end position="109"/>
    </location>
</feature>